<dbReference type="Proteomes" id="UP001056693">
    <property type="component" value="Unassembled WGS sequence"/>
</dbReference>
<reference evidence="1 2" key="1">
    <citation type="submission" date="2019-03" db="EMBL/GenBank/DDBJ databases">
        <authorList>
            <person name="Molinero N."/>
            <person name="Sanchez B."/>
            <person name="Walker A."/>
            <person name="Duncan S."/>
            <person name="Delgado S."/>
            <person name="Margolles A."/>
        </authorList>
    </citation>
    <scope>NUCLEOTIDE SEQUENCE [LARGE SCALE GENOMIC DNA]</scope>
    <source>
        <strain evidence="1 2">IPLA60002</strain>
    </source>
</reference>
<dbReference type="Pfam" id="PF17428">
    <property type="entry name" value="DUF5412"/>
    <property type="match status" value="1"/>
</dbReference>
<keyword evidence="2" id="KW-1185">Reference proteome</keyword>
<name>A0ABT0NLJ6_9FIRM</name>
<dbReference type="InterPro" id="IPR035406">
    <property type="entry name" value="DUF5412"/>
</dbReference>
<comment type="caution">
    <text evidence="1">The sequence shown here is derived from an EMBL/GenBank/DDBJ whole genome shotgun (WGS) entry which is preliminary data.</text>
</comment>
<protein>
    <submittedName>
        <fullName evidence="1">Uncharacterized protein</fullName>
    </submittedName>
</protein>
<evidence type="ECO:0000313" key="2">
    <source>
        <dbReference type="Proteomes" id="UP001056693"/>
    </source>
</evidence>
<proteinExistence type="predicted"/>
<evidence type="ECO:0000313" key="1">
    <source>
        <dbReference type="EMBL" id="MCL3788508.1"/>
    </source>
</evidence>
<gene>
    <name evidence="1" type="ORF">E2N93_11015</name>
</gene>
<organism evidence="1 2">
    <name type="scientific">Ruminococcus bromii</name>
    <dbReference type="NCBI Taxonomy" id="40518"/>
    <lineage>
        <taxon>Bacteria</taxon>
        <taxon>Bacillati</taxon>
        <taxon>Bacillota</taxon>
        <taxon>Clostridia</taxon>
        <taxon>Eubacteriales</taxon>
        <taxon>Oscillospiraceae</taxon>
        <taxon>Ruminococcus</taxon>
    </lineage>
</organism>
<dbReference type="RefSeq" id="WP_117704935.1">
    <property type="nucleotide sequence ID" value="NZ_SNUZ01000017.1"/>
</dbReference>
<sequence>MLELKKYKKSIFILLSVFILIGFAFQLSACSAFTSEEKILTSTSPDNTYTLEAYRVNGGATTDYSIKVYRIDNDSSKSLIYNKYHDYNAEIKWISNYTVSINDVTIDLSKNETYDWRNK</sequence>
<dbReference type="EMBL" id="SNUZ01000017">
    <property type="protein sequence ID" value="MCL3788508.1"/>
    <property type="molecule type" value="Genomic_DNA"/>
</dbReference>
<accession>A0ABT0NLJ6</accession>